<comment type="caution">
    <text evidence="3">The sequence shown here is derived from an EMBL/GenBank/DDBJ whole genome shotgun (WGS) entry which is preliminary data.</text>
</comment>
<dbReference type="InterPro" id="IPR009061">
    <property type="entry name" value="DNA-bd_dom_put_sf"/>
</dbReference>
<dbReference type="PANTHER" id="PTHR30204">
    <property type="entry name" value="REDOX-CYCLING DRUG-SENSING TRANSCRIPTIONAL ACTIVATOR SOXR"/>
    <property type="match status" value="1"/>
</dbReference>
<keyword evidence="4" id="KW-1185">Reference proteome</keyword>
<evidence type="ECO:0000259" key="2">
    <source>
        <dbReference type="PROSITE" id="PS50937"/>
    </source>
</evidence>
<dbReference type="Proteomes" id="UP001161388">
    <property type="component" value="Unassembled WGS sequence"/>
</dbReference>
<name>A0ABQ5VPF9_9RHOB</name>
<dbReference type="CDD" id="cd01109">
    <property type="entry name" value="HTH_YyaN"/>
    <property type="match status" value="1"/>
</dbReference>
<dbReference type="InterPro" id="IPR047057">
    <property type="entry name" value="MerR_fam"/>
</dbReference>
<dbReference type="Gene3D" id="1.10.1660.10">
    <property type="match status" value="1"/>
</dbReference>
<evidence type="ECO:0000313" key="4">
    <source>
        <dbReference type="Proteomes" id="UP001161388"/>
    </source>
</evidence>
<organism evidence="3 4">
    <name type="scientific">Sulfitobacter pacificus</name>
    <dbReference type="NCBI Taxonomy" id="1499314"/>
    <lineage>
        <taxon>Bacteria</taxon>
        <taxon>Pseudomonadati</taxon>
        <taxon>Pseudomonadota</taxon>
        <taxon>Alphaproteobacteria</taxon>
        <taxon>Rhodobacterales</taxon>
        <taxon>Roseobacteraceae</taxon>
        <taxon>Sulfitobacter</taxon>
    </lineage>
</organism>
<reference evidence="3" key="2">
    <citation type="submission" date="2023-01" db="EMBL/GenBank/DDBJ databases">
        <title>Draft genome sequence of Sulfitobacter pacificus strain NBRC 109915.</title>
        <authorList>
            <person name="Sun Q."/>
            <person name="Mori K."/>
        </authorList>
    </citation>
    <scope>NUCLEOTIDE SEQUENCE</scope>
    <source>
        <strain evidence="3">NBRC 109915</strain>
    </source>
</reference>
<feature type="domain" description="HTH merR-type" evidence="2">
    <location>
        <begin position="6"/>
        <end position="75"/>
    </location>
</feature>
<dbReference type="PANTHER" id="PTHR30204:SF98">
    <property type="entry name" value="HTH-TYPE TRANSCRIPTIONAL REGULATOR ADHR"/>
    <property type="match status" value="1"/>
</dbReference>
<dbReference type="SUPFAM" id="SSF46955">
    <property type="entry name" value="Putative DNA-binding domain"/>
    <property type="match status" value="1"/>
</dbReference>
<keyword evidence="1" id="KW-0238">DNA-binding</keyword>
<dbReference type="EMBL" id="BSNL01000003">
    <property type="protein sequence ID" value="GLQ28856.1"/>
    <property type="molecule type" value="Genomic_DNA"/>
</dbReference>
<reference evidence="3" key="1">
    <citation type="journal article" date="2014" name="Int. J. Syst. Evol. Microbiol.">
        <title>Complete genome of a new Firmicutes species belonging to the dominant human colonic microbiota ('Ruminococcus bicirculans') reveals two chromosomes and a selective capacity to utilize plant glucans.</title>
        <authorList>
            <consortium name="NISC Comparative Sequencing Program"/>
            <person name="Wegmann U."/>
            <person name="Louis P."/>
            <person name="Goesmann A."/>
            <person name="Henrissat B."/>
            <person name="Duncan S.H."/>
            <person name="Flint H.J."/>
        </authorList>
    </citation>
    <scope>NUCLEOTIDE SEQUENCE</scope>
    <source>
        <strain evidence="3">NBRC 109915</strain>
    </source>
</reference>
<protein>
    <submittedName>
        <fullName evidence="3">Transcriptional regulator</fullName>
    </submittedName>
</protein>
<dbReference type="SMART" id="SM00422">
    <property type="entry name" value="HTH_MERR"/>
    <property type="match status" value="1"/>
</dbReference>
<gene>
    <name evidence="3" type="ORF">GCM10007927_36590</name>
</gene>
<proteinExistence type="predicted"/>
<dbReference type="PROSITE" id="PS50937">
    <property type="entry name" value="HTH_MERR_2"/>
    <property type="match status" value="1"/>
</dbReference>
<dbReference type="Pfam" id="PF13411">
    <property type="entry name" value="MerR_1"/>
    <property type="match status" value="1"/>
</dbReference>
<accession>A0ABQ5VPF9</accession>
<evidence type="ECO:0000256" key="1">
    <source>
        <dbReference type="ARBA" id="ARBA00023125"/>
    </source>
</evidence>
<dbReference type="InterPro" id="IPR000551">
    <property type="entry name" value="MerR-type_HTH_dom"/>
</dbReference>
<evidence type="ECO:0000313" key="3">
    <source>
        <dbReference type="EMBL" id="GLQ28856.1"/>
    </source>
</evidence>
<sequence length="126" mass="14473">MKGCLRMKISEVAELTGLSVSTIRYYEKSGLCPFIQRGTDGKRRFSKTDADWLELLASLRATRMPMSEMRIFADLYASGDATIPKRKAALLAHRQSLEARQAELERCRTILDQKLQKYDEITKDRI</sequence>